<comment type="similarity">
    <text evidence="13 14">In the central section; belongs to the AAA ATPase family.</text>
</comment>
<dbReference type="NCBIfam" id="TIGR01241">
    <property type="entry name" value="FtsH_fam"/>
    <property type="match status" value="1"/>
</dbReference>
<dbReference type="GO" id="GO:0005524">
    <property type="term" value="F:ATP binding"/>
    <property type="evidence" value="ECO:0007669"/>
    <property type="project" value="UniProtKB-UniRule"/>
</dbReference>
<dbReference type="AlphaFoldDB" id="A0A564ZKC7"/>
<comment type="similarity">
    <text evidence="15">Belongs to the AAA ATPase family.</text>
</comment>
<dbReference type="EMBL" id="CABIKM010000034">
    <property type="protein sequence ID" value="VUZ85790.1"/>
    <property type="molecule type" value="Genomic_DNA"/>
</dbReference>
<dbReference type="InterPro" id="IPR005936">
    <property type="entry name" value="FtsH"/>
</dbReference>
<comment type="function">
    <text evidence="14">Acts as a processive, ATP-dependent zinc metallopeptidase for both cytoplasmic and membrane proteins. Plays a role in the quality control of integral membrane proteins.</text>
</comment>
<dbReference type="Gene3D" id="3.40.50.300">
    <property type="entry name" value="P-loop containing nucleotide triphosphate hydrolases"/>
    <property type="match status" value="1"/>
</dbReference>
<reference evidence="17 18" key="1">
    <citation type="submission" date="2019-07" db="EMBL/GenBank/DDBJ databases">
        <authorList>
            <person name="Cremers G."/>
        </authorList>
    </citation>
    <scope>NUCLEOTIDE SEQUENCE [LARGE SCALE GENOMIC DNA]</scope>
</reference>
<keyword evidence="5 14" id="KW-0479">Metal-binding</keyword>
<dbReference type="GO" id="GO:0008270">
    <property type="term" value="F:zinc ion binding"/>
    <property type="evidence" value="ECO:0007669"/>
    <property type="project" value="UniProtKB-UniRule"/>
</dbReference>
<feature type="domain" description="AAA+ ATPase" evidence="16">
    <location>
        <begin position="204"/>
        <end position="343"/>
    </location>
</feature>
<dbReference type="FunFam" id="1.20.58.760:FF:000001">
    <property type="entry name" value="ATP-dependent zinc metalloprotease FtsH"/>
    <property type="match status" value="1"/>
</dbReference>
<dbReference type="Pfam" id="PF17862">
    <property type="entry name" value="AAA_lid_3"/>
    <property type="match status" value="1"/>
</dbReference>
<feature type="transmembrane region" description="Helical" evidence="14">
    <location>
        <begin position="12"/>
        <end position="29"/>
    </location>
</feature>
<dbReference type="FunFam" id="3.40.50.300:FF:000001">
    <property type="entry name" value="ATP-dependent zinc metalloprotease FtsH"/>
    <property type="match status" value="1"/>
</dbReference>
<comment type="similarity">
    <text evidence="2 14">In the C-terminal section; belongs to the peptidase M41 family.</text>
</comment>
<comment type="cofactor">
    <cofactor evidence="14">
        <name>Zn(2+)</name>
        <dbReference type="ChEBI" id="CHEBI:29105"/>
    </cofactor>
    <text evidence="14">Binds 1 zinc ion per subunit.</text>
</comment>
<evidence type="ECO:0000256" key="5">
    <source>
        <dbReference type="ARBA" id="ARBA00022723"/>
    </source>
</evidence>
<evidence type="ECO:0000256" key="2">
    <source>
        <dbReference type="ARBA" id="ARBA00010044"/>
    </source>
</evidence>
<dbReference type="Proteomes" id="UP000334340">
    <property type="component" value="Unassembled WGS sequence"/>
</dbReference>
<dbReference type="GO" id="GO:0030163">
    <property type="term" value="P:protein catabolic process"/>
    <property type="evidence" value="ECO:0007669"/>
    <property type="project" value="UniProtKB-UniRule"/>
</dbReference>
<evidence type="ECO:0000313" key="18">
    <source>
        <dbReference type="Proteomes" id="UP000334340"/>
    </source>
</evidence>
<dbReference type="InterPro" id="IPR037219">
    <property type="entry name" value="Peptidase_M41-like"/>
</dbReference>
<dbReference type="Pfam" id="PF00004">
    <property type="entry name" value="AAA"/>
    <property type="match status" value="1"/>
</dbReference>
<gene>
    <name evidence="14" type="primary">ftsH</name>
    <name evidence="17" type="ORF">MELA_02175</name>
</gene>
<dbReference type="PROSITE" id="PS00674">
    <property type="entry name" value="AAA"/>
    <property type="match status" value="1"/>
</dbReference>
<dbReference type="Gene3D" id="1.10.8.60">
    <property type="match status" value="1"/>
</dbReference>
<dbReference type="Gene3D" id="3.30.720.210">
    <property type="match status" value="1"/>
</dbReference>
<organism evidence="17 18">
    <name type="scientific">Candidatus Methylomirabilis lanthanidiphila</name>
    <dbReference type="NCBI Taxonomy" id="2211376"/>
    <lineage>
        <taxon>Bacteria</taxon>
        <taxon>Candidatus Methylomirabilota</taxon>
        <taxon>Candidatus Methylomirabilia</taxon>
        <taxon>Candidatus Methylomirabilales</taxon>
        <taxon>Candidatus Methylomirabilaceae</taxon>
        <taxon>Candidatus Methylomirabilis</taxon>
    </lineage>
</organism>
<dbReference type="PANTHER" id="PTHR23076">
    <property type="entry name" value="METALLOPROTEASE M41 FTSH"/>
    <property type="match status" value="1"/>
</dbReference>
<dbReference type="SUPFAM" id="SSF140990">
    <property type="entry name" value="FtsH protease domain-like"/>
    <property type="match status" value="1"/>
</dbReference>
<keyword evidence="10 14" id="KW-1133">Transmembrane helix</keyword>
<dbReference type="PANTHER" id="PTHR23076:SF97">
    <property type="entry name" value="ATP-DEPENDENT ZINC METALLOPROTEASE YME1L1"/>
    <property type="match status" value="1"/>
</dbReference>
<keyword evidence="8 14" id="KW-0862">Zinc</keyword>
<evidence type="ECO:0000256" key="15">
    <source>
        <dbReference type="RuleBase" id="RU003651"/>
    </source>
</evidence>
<dbReference type="EC" id="3.4.24.-" evidence="14"/>
<evidence type="ECO:0000256" key="12">
    <source>
        <dbReference type="ARBA" id="ARBA00023136"/>
    </source>
</evidence>
<keyword evidence="9 14" id="KW-0067">ATP-binding</keyword>
<feature type="active site" evidence="14">
    <location>
        <position position="435"/>
    </location>
</feature>
<keyword evidence="4 14" id="KW-0812">Transmembrane</keyword>
<comment type="subunit">
    <text evidence="14">Homohexamer.</text>
</comment>
<evidence type="ECO:0000256" key="13">
    <source>
        <dbReference type="ARBA" id="ARBA00061570"/>
    </source>
</evidence>
<dbReference type="GO" id="GO:0005886">
    <property type="term" value="C:plasma membrane"/>
    <property type="evidence" value="ECO:0007669"/>
    <property type="project" value="UniProtKB-SubCell"/>
</dbReference>
<dbReference type="InterPro" id="IPR003593">
    <property type="entry name" value="AAA+_ATPase"/>
</dbReference>
<dbReference type="FunFam" id="1.10.8.60:FF:000001">
    <property type="entry name" value="ATP-dependent zinc metalloprotease FtsH"/>
    <property type="match status" value="1"/>
</dbReference>
<feature type="binding site" evidence="14">
    <location>
        <position position="434"/>
    </location>
    <ligand>
        <name>Zn(2+)</name>
        <dbReference type="ChEBI" id="CHEBI:29105"/>
        <note>catalytic</note>
    </ligand>
</feature>
<dbReference type="GO" id="GO:0016887">
    <property type="term" value="F:ATP hydrolysis activity"/>
    <property type="evidence" value="ECO:0007669"/>
    <property type="project" value="UniProtKB-UniRule"/>
</dbReference>
<dbReference type="SUPFAM" id="SSF52540">
    <property type="entry name" value="P-loop containing nucleoside triphosphate hydrolases"/>
    <property type="match status" value="1"/>
</dbReference>
<evidence type="ECO:0000256" key="9">
    <source>
        <dbReference type="ARBA" id="ARBA00022840"/>
    </source>
</evidence>
<evidence type="ECO:0000256" key="14">
    <source>
        <dbReference type="HAMAP-Rule" id="MF_01458"/>
    </source>
</evidence>
<dbReference type="HAMAP" id="MF_01458">
    <property type="entry name" value="FtsH"/>
    <property type="match status" value="1"/>
</dbReference>
<dbReference type="InterPro" id="IPR003960">
    <property type="entry name" value="ATPase_AAA_CS"/>
</dbReference>
<keyword evidence="18" id="KW-1185">Reference proteome</keyword>
<evidence type="ECO:0000256" key="11">
    <source>
        <dbReference type="ARBA" id="ARBA00023049"/>
    </source>
</evidence>
<name>A0A564ZKC7_9BACT</name>
<dbReference type="GO" id="GO:0004176">
    <property type="term" value="F:ATP-dependent peptidase activity"/>
    <property type="evidence" value="ECO:0007669"/>
    <property type="project" value="InterPro"/>
</dbReference>
<evidence type="ECO:0000259" key="16">
    <source>
        <dbReference type="SMART" id="SM00382"/>
    </source>
</evidence>
<feature type="binding site" evidence="14">
    <location>
        <begin position="212"/>
        <end position="219"/>
    </location>
    <ligand>
        <name>ATP</name>
        <dbReference type="ChEBI" id="CHEBI:30616"/>
    </ligand>
</feature>
<dbReference type="InterPro" id="IPR000642">
    <property type="entry name" value="Peptidase_M41"/>
</dbReference>
<keyword evidence="6 14" id="KW-0547">Nucleotide-binding</keyword>
<feature type="binding site" evidence="14">
    <location>
        <position position="511"/>
    </location>
    <ligand>
        <name>Zn(2+)</name>
        <dbReference type="ChEBI" id="CHEBI:29105"/>
        <note>catalytic</note>
    </ligand>
</feature>
<dbReference type="InterPro" id="IPR003959">
    <property type="entry name" value="ATPase_AAA_core"/>
</dbReference>
<accession>A0A564ZKC7</accession>
<evidence type="ECO:0000256" key="8">
    <source>
        <dbReference type="ARBA" id="ARBA00022833"/>
    </source>
</evidence>
<dbReference type="InterPro" id="IPR027417">
    <property type="entry name" value="P-loop_NTPase"/>
</dbReference>
<dbReference type="InterPro" id="IPR041569">
    <property type="entry name" value="AAA_lid_3"/>
</dbReference>
<evidence type="ECO:0000256" key="10">
    <source>
        <dbReference type="ARBA" id="ARBA00022989"/>
    </source>
</evidence>
<dbReference type="GO" id="GO:0006508">
    <property type="term" value="P:proteolysis"/>
    <property type="evidence" value="ECO:0007669"/>
    <property type="project" value="UniProtKB-KW"/>
</dbReference>
<dbReference type="Pfam" id="PF01434">
    <property type="entry name" value="Peptidase_M41"/>
    <property type="match status" value="1"/>
</dbReference>
<dbReference type="Gene3D" id="1.20.58.760">
    <property type="entry name" value="Peptidase M41"/>
    <property type="match status" value="1"/>
</dbReference>
<evidence type="ECO:0000256" key="7">
    <source>
        <dbReference type="ARBA" id="ARBA00022801"/>
    </source>
</evidence>
<feature type="transmembrane region" description="Helical" evidence="14">
    <location>
        <begin position="119"/>
        <end position="140"/>
    </location>
</feature>
<dbReference type="GO" id="GO:0004222">
    <property type="term" value="F:metalloendopeptidase activity"/>
    <property type="evidence" value="ECO:0007669"/>
    <property type="project" value="InterPro"/>
</dbReference>
<comment type="subcellular location">
    <subcellularLocation>
        <location evidence="14">Cell membrane</location>
        <topology evidence="14">Multi-pass membrane protein</topology>
        <orientation evidence="14">Cytoplasmic side</orientation>
    </subcellularLocation>
    <subcellularLocation>
        <location evidence="1">Membrane</location>
    </subcellularLocation>
</comment>
<protein>
    <recommendedName>
        <fullName evidence="14">ATP-dependent zinc metalloprotease FtsH</fullName>
        <ecNumber evidence="14">3.4.24.-</ecNumber>
    </recommendedName>
</protein>
<keyword evidence="7 14" id="KW-0378">Hydrolase</keyword>
<keyword evidence="3 14" id="KW-0645">Protease</keyword>
<proteinExistence type="inferred from homology"/>
<evidence type="ECO:0000256" key="3">
    <source>
        <dbReference type="ARBA" id="ARBA00022670"/>
    </source>
</evidence>
<sequence length="618" mass="68427">MEKKQRQFSYMYFVAAFFLVLAVHDFLIARHTETLSYSEFKVLVKAGKVEDLTLGTRVIYGRLKREGLEGLLSKEKVEEIQRLPSGEHRFATIRVDDPTLIQELETLKVRFAGEVESTWFTTLLSWVLPALVFVGVWMFLMKRVGGPASGLMAIGKSKAKVYMAKETGVTFADVAGIDEARVELMEIVEFLKTPERYRRLGGKIPKGVLIVGAPGTGKTLLAKAVAGEAGVPFFSLSGSEFVEMFVGVGAARVRDLFAQAQEKAPCIIFIDELDALGKARGFNPMGGHDEREQTLNQLLVEMDGFDTNKGVIIMAATNRPEILDPALLRPGRFDRQVALDRPDIKGREKILQVHVKPVKLSPAVDLSAIAAKTPGFVGADLANLVNEAALLAARKGRDAVEMADFDEAIDRIVGGLEKKTRVMNPIEKETVAYHEAGHALVAESRPRADRVSKISIIPRGVAALGYTQQSPTEDRYLLKRAEMLDRLDVLLGGRVAEEIVFEDVSTGAQDDLQRATDMARLMVTQYGMSEHLGLATFEEPRSSPFLNIGKPQRVREYSEQTAQTIDEEIRKLLADAHARVEQTLATRRSELDALAKLLLEKEVVDREALTQLLQPRTT</sequence>
<keyword evidence="14" id="KW-1003">Cell membrane</keyword>
<keyword evidence="11 14" id="KW-0482">Metalloprotease</keyword>
<evidence type="ECO:0000256" key="1">
    <source>
        <dbReference type="ARBA" id="ARBA00004370"/>
    </source>
</evidence>
<evidence type="ECO:0000256" key="6">
    <source>
        <dbReference type="ARBA" id="ARBA00022741"/>
    </source>
</evidence>
<dbReference type="SMART" id="SM00382">
    <property type="entry name" value="AAA"/>
    <property type="match status" value="1"/>
</dbReference>
<evidence type="ECO:0000256" key="4">
    <source>
        <dbReference type="ARBA" id="ARBA00022692"/>
    </source>
</evidence>
<dbReference type="CDD" id="cd19501">
    <property type="entry name" value="RecA-like_FtsH"/>
    <property type="match status" value="1"/>
</dbReference>
<evidence type="ECO:0000313" key="17">
    <source>
        <dbReference type="EMBL" id="VUZ85790.1"/>
    </source>
</evidence>
<feature type="binding site" evidence="14">
    <location>
        <position position="438"/>
    </location>
    <ligand>
        <name>Zn(2+)</name>
        <dbReference type="ChEBI" id="CHEBI:29105"/>
        <note>catalytic</note>
    </ligand>
</feature>
<keyword evidence="12 14" id="KW-0472">Membrane</keyword>